<evidence type="ECO:0000259" key="7">
    <source>
        <dbReference type="Pfam" id="PF01180"/>
    </source>
</evidence>
<evidence type="ECO:0000256" key="3">
    <source>
        <dbReference type="ARBA" id="ARBA00022630"/>
    </source>
</evidence>
<dbReference type="InterPro" id="IPR013785">
    <property type="entry name" value="Aldolase_TIM"/>
</dbReference>
<keyword evidence="6" id="KW-0560">Oxidoreductase</keyword>
<evidence type="ECO:0000313" key="8">
    <source>
        <dbReference type="EMBL" id="KTT16203.1"/>
    </source>
</evidence>
<comment type="cofactor">
    <cofactor evidence="1">
        <name>FMN</name>
        <dbReference type="ChEBI" id="CHEBI:58210"/>
    </cofactor>
</comment>
<dbReference type="AlphaFoldDB" id="A0A147GP89"/>
<evidence type="ECO:0000313" key="9">
    <source>
        <dbReference type="Proteomes" id="UP000072741"/>
    </source>
</evidence>
<evidence type="ECO:0000256" key="2">
    <source>
        <dbReference type="ARBA" id="ARBA00004725"/>
    </source>
</evidence>
<dbReference type="Gene3D" id="3.20.20.70">
    <property type="entry name" value="Aldolase class I"/>
    <property type="match status" value="1"/>
</dbReference>
<evidence type="ECO:0000256" key="1">
    <source>
        <dbReference type="ARBA" id="ARBA00001917"/>
    </source>
</evidence>
<dbReference type="InterPro" id="IPR050074">
    <property type="entry name" value="DHO_dehydrogenase"/>
</dbReference>
<dbReference type="GO" id="GO:0044205">
    <property type="term" value="P:'de novo' UMP biosynthetic process"/>
    <property type="evidence" value="ECO:0007669"/>
    <property type="project" value="UniProtKB-UniPathway"/>
</dbReference>
<dbReference type="GO" id="GO:0006207">
    <property type="term" value="P:'de novo' pyrimidine nucleobase biosynthetic process"/>
    <property type="evidence" value="ECO:0007669"/>
    <property type="project" value="InterPro"/>
</dbReference>
<accession>A0A147GP89</accession>
<dbReference type="EMBL" id="LDSL01000129">
    <property type="protein sequence ID" value="KTT16203.1"/>
    <property type="molecule type" value="Genomic_DNA"/>
</dbReference>
<evidence type="ECO:0000256" key="5">
    <source>
        <dbReference type="ARBA" id="ARBA00022975"/>
    </source>
</evidence>
<evidence type="ECO:0000256" key="6">
    <source>
        <dbReference type="ARBA" id="ARBA00023002"/>
    </source>
</evidence>
<reference evidence="8 9" key="1">
    <citation type="journal article" date="2016" name="Front. Microbiol.">
        <title>Genomic Resource of Rice Seed Associated Bacteria.</title>
        <authorList>
            <person name="Midha S."/>
            <person name="Bansal K."/>
            <person name="Sharma S."/>
            <person name="Kumar N."/>
            <person name="Patil P.P."/>
            <person name="Chaudhry V."/>
            <person name="Patil P.B."/>
        </authorList>
    </citation>
    <scope>NUCLEOTIDE SEQUENCE [LARGE SCALE GENOMIC DNA]</scope>
    <source>
        <strain evidence="8 9">NS331</strain>
    </source>
</reference>
<dbReference type="PROSITE" id="PS00912">
    <property type="entry name" value="DHODEHASE_2"/>
    <property type="match status" value="1"/>
</dbReference>
<keyword evidence="4" id="KW-0288">FMN</keyword>
<dbReference type="PATRIC" id="fig|433924.3.peg.797"/>
<comment type="caution">
    <text evidence="8">The sequence shown here is derived from an EMBL/GenBank/DDBJ whole genome shotgun (WGS) entry which is preliminary data.</text>
</comment>
<name>A0A147GP89_9BURK</name>
<dbReference type="Pfam" id="PF01180">
    <property type="entry name" value="DHO_dh"/>
    <property type="match status" value="1"/>
</dbReference>
<keyword evidence="3" id="KW-0285">Flavoprotein</keyword>
<keyword evidence="9" id="KW-1185">Reference proteome</keyword>
<feature type="domain" description="Dihydroorotate dehydrogenase catalytic" evidence="7">
    <location>
        <begin position="2"/>
        <end position="64"/>
    </location>
</feature>
<organism evidence="8 9">
    <name type="scientific">Pseudacidovorax intermedius</name>
    <dbReference type="NCBI Taxonomy" id="433924"/>
    <lineage>
        <taxon>Bacteria</taxon>
        <taxon>Pseudomonadati</taxon>
        <taxon>Pseudomonadota</taxon>
        <taxon>Betaproteobacteria</taxon>
        <taxon>Burkholderiales</taxon>
        <taxon>Comamonadaceae</taxon>
        <taxon>Pseudacidovorax</taxon>
    </lineage>
</organism>
<keyword evidence="5" id="KW-0665">Pyrimidine biosynthesis</keyword>
<dbReference type="Proteomes" id="UP000072741">
    <property type="component" value="Unassembled WGS sequence"/>
</dbReference>
<protein>
    <recommendedName>
        <fullName evidence="7">Dihydroorotate dehydrogenase catalytic domain-containing protein</fullName>
    </recommendedName>
</protein>
<dbReference type="GO" id="GO:0004152">
    <property type="term" value="F:dihydroorotate dehydrogenase activity"/>
    <property type="evidence" value="ECO:0007669"/>
    <property type="project" value="TreeGrafter"/>
</dbReference>
<dbReference type="GO" id="GO:0005886">
    <property type="term" value="C:plasma membrane"/>
    <property type="evidence" value="ECO:0007669"/>
    <property type="project" value="TreeGrafter"/>
</dbReference>
<dbReference type="PANTHER" id="PTHR48109:SF4">
    <property type="entry name" value="DIHYDROOROTATE DEHYDROGENASE (QUINONE), MITOCHONDRIAL"/>
    <property type="match status" value="1"/>
</dbReference>
<dbReference type="GO" id="GO:0005737">
    <property type="term" value="C:cytoplasm"/>
    <property type="evidence" value="ECO:0007669"/>
    <property type="project" value="InterPro"/>
</dbReference>
<dbReference type="UniPathway" id="UPA00070"/>
<dbReference type="InterPro" id="IPR005720">
    <property type="entry name" value="Dihydroorotate_DH_cat"/>
</dbReference>
<sequence length="69" mass="7018">MREASNRVIRQLRAALGPGFPIVGVGGILSGEDALAKIAAGADVVQVYSGLIYRGPALIGEAARALSGR</sequence>
<comment type="pathway">
    <text evidence="2">Pyrimidine metabolism; UMP biosynthesis via de novo pathway.</text>
</comment>
<dbReference type="PANTHER" id="PTHR48109">
    <property type="entry name" value="DIHYDROOROTATE DEHYDROGENASE (QUINONE), MITOCHONDRIAL-RELATED"/>
    <property type="match status" value="1"/>
</dbReference>
<gene>
    <name evidence="8" type="ORF">NS331_19055</name>
</gene>
<proteinExistence type="predicted"/>
<dbReference type="SUPFAM" id="SSF51395">
    <property type="entry name" value="FMN-linked oxidoreductases"/>
    <property type="match status" value="1"/>
</dbReference>
<dbReference type="InterPro" id="IPR001295">
    <property type="entry name" value="Dihydroorotate_DH_CS"/>
</dbReference>
<evidence type="ECO:0000256" key="4">
    <source>
        <dbReference type="ARBA" id="ARBA00022643"/>
    </source>
</evidence>